<organism evidence="2 3">
    <name type="scientific">Plectosphaerella cucumerina</name>
    <dbReference type="NCBI Taxonomy" id="40658"/>
    <lineage>
        <taxon>Eukaryota</taxon>
        <taxon>Fungi</taxon>
        <taxon>Dikarya</taxon>
        <taxon>Ascomycota</taxon>
        <taxon>Pezizomycotina</taxon>
        <taxon>Sordariomycetes</taxon>
        <taxon>Hypocreomycetidae</taxon>
        <taxon>Glomerellales</taxon>
        <taxon>Plectosphaerellaceae</taxon>
        <taxon>Plectosphaerella</taxon>
    </lineage>
</organism>
<dbReference type="AlphaFoldDB" id="A0A8K0TGI8"/>
<evidence type="ECO:0000313" key="2">
    <source>
        <dbReference type="EMBL" id="KAH7362050.1"/>
    </source>
</evidence>
<proteinExistence type="predicted"/>
<gene>
    <name evidence="2" type="ORF">B0T11DRAFT_80203</name>
</gene>
<evidence type="ECO:0000313" key="3">
    <source>
        <dbReference type="Proteomes" id="UP000813385"/>
    </source>
</evidence>
<reference evidence="2" key="1">
    <citation type="journal article" date="2021" name="Nat. Commun.">
        <title>Genetic determinants of endophytism in the Arabidopsis root mycobiome.</title>
        <authorList>
            <person name="Mesny F."/>
            <person name="Miyauchi S."/>
            <person name="Thiergart T."/>
            <person name="Pickel B."/>
            <person name="Atanasova L."/>
            <person name="Karlsson M."/>
            <person name="Huettel B."/>
            <person name="Barry K.W."/>
            <person name="Haridas S."/>
            <person name="Chen C."/>
            <person name="Bauer D."/>
            <person name="Andreopoulos W."/>
            <person name="Pangilinan J."/>
            <person name="LaButti K."/>
            <person name="Riley R."/>
            <person name="Lipzen A."/>
            <person name="Clum A."/>
            <person name="Drula E."/>
            <person name="Henrissat B."/>
            <person name="Kohler A."/>
            <person name="Grigoriev I.V."/>
            <person name="Martin F.M."/>
            <person name="Hacquard S."/>
        </authorList>
    </citation>
    <scope>NUCLEOTIDE SEQUENCE</scope>
    <source>
        <strain evidence="2">MPI-CAGE-AT-0016</strain>
    </source>
</reference>
<sequence>MGHAGRVLGNLAAVEQVWPIRLLSGVVMRRGRGRIGHERDASRLHGHVRLGAIRRRARMTLPRPHAFGWVRRMGLASIRQRGKARPPFAVSPCARRTRLSGVFGLGEVSRHFWRPSALALSQYGQAVSRGSLTCFPTCSFWRIHRGDVAPAWQRQDVAFRQCLLIRQRRAGERGDHDGSSAFPWDRRDMTSQHSAARRP</sequence>
<comment type="caution">
    <text evidence="2">The sequence shown here is derived from an EMBL/GenBank/DDBJ whole genome shotgun (WGS) entry which is preliminary data.</text>
</comment>
<evidence type="ECO:0000256" key="1">
    <source>
        <dbReference type="SAM" id="MobiDB-lite"/>
    </source>
</evidence>
<name>A0A8K0TGI8_9PEZI</name>
<feature type="region of interest" description="Disordered" evidence="1">
    <location>
        <begin position="172"/>
        <end position="199"/>
    </location>
</feature>
<keyword evidence="3" id="KW-1185">Reference proteome</keyword>
<dbReference type="EMBL" id="JAGPXD010000003">
    <property type="protein sequence ID" value="KAH7362050.1"/>
    <property type="molecule type" value="Genomic_DNA"/>
</dbReference>
<feature type="compositionally biased region" description="Basic and acidic residues" evidence="1">
    <location>
        <begin position="172"/>
        <end position="190"/>
    </location>
</feature>
<dbReference type="Proteomes" id="UP000813385">
    <property type="component" value="Unassembled WGS sequence"/>
</dbReference>
<protein>
    <submittedName>
        <fullName evidence="2">Uncharacterized protein</fullName>
    </submittedName>
</protein>
<accession>A0A8K0TGI8</accession>